<dbReference type="Gene3D" id="3.30.430.20">
    <property type="entry name" value="Gnk2 domain, C-X8-C-X2-C motif"/>
    <property type="match status" value="2"/>
</dbReference>
<sequence>MHLIIISYLAAVFFLHVAAAPGTFVYTGCSPSRYTPNTAFESNLNSLLASMASTASTGATYSSFTSGAGPESESAAVDGAASAAYGLYQCRGDLRPGECEACVRDTVLRLGAAVCAGATAASLQSDGCYVRYGAARRNLVGRADDTSVAYHRCSAGTSGDAWFLRSRDAVLSELQQGVDATATASSGGGYKVSASGPVRGVAQCLLGGVAAADCTACLAQAVAQVHGTCGAALAADVYLVQCSVRYWTNAKYVRPSQGNPEDDAGRTVAIAIGISAGVAALVVFISFLRKACSS</sequence>
<dbReference type="Proteomes" id="UP000807115">
    <property type="component" value="Chromosome 4"/>
</dbReference>
<keyword evidence="3 10" id="KW-0732">Signal</keyword>
<gene>
    <name evidence="12" type="ORF">BDA96_04G322300</name>
</gene>
<dbReference type="InterPro" id="IPR002902">
    <property type="entry name" value="GNK2"/>
</dbReference>
<keyword evidence="9" id="KW-0812">Transmembrane</keyword>
<keyword evidence="9" id="KW-1133">Transmembrane helix</keyword>
<feature type="signal peptide" evidence="10">
    <location>
        <begin position="1"/>
        <end position="19"/>
    </location>
</feature>
<evidence type="ECO:0000256" key="5">
    <source>
        <dbReference type="ARBA" id="ARBA00022949"/>
    </source>
</evidence>
<dbReference type="PANTHER" id="PTHR32080">
    <property type="entry name" value="ANTIFUNGAL PROTEIN GINKBILOBIN-2-LIKE"/>
    <property type="match status" value="1"/>
</dbReference>
<dbReference type="CDD" id="cd23509">
    <property type="entry name" value="Gnk2-like"/>
    <property type="match status" value="2"/>
</dbReference>
<evidence type="ECO:0000256" key="8">
    <source>
        <dbReference type="ARBA" id="ARBA00038393"/>
    </source>
</evidence>
<keyword evidence="9" id="KW-0472">Membrane</keyword>
<dbReference type="Pfam" id="PF01657">
    <property type="entry name" value="Stress-antifung"/>
    <property type="match status" value="2"/>
</dbReference>
<accession>A0A921R7P3</accession>
<comment type="similarity">
    <text evidence="8">Belongs to the cysteine-rich repeat secretory protein family. Plasmodesmata-located proteins (PDLD) subfamily.</text>
</comment>
<dbReference type="PANTHER" id="PTHR32080:SF7">
    <property type="entry name" value="OS02G0643900 PROTEIN"/>
    <property type="match status" value="1"/>
</dbReference>
<dbReference type="InterPro" id="IPR051378">
    <property type="entry name" value="Cell2Cell_Antifungal"/>
</dbReference>
<comment type="subcellular location">
    <subcellularLocation>
        <location evidence="7">Cell junction</location>
        <location evidence="7">Plasmodesma</location>
    </subcellularLocation>
    <subcellularLocation>
        <location evidence="1">Cell membrane</location>
        <topology evidence="1">Single-pass type I membrane protein</topology>
    </subcellularLocation>
</comment>
<evidence type="ECO:0000256" key="1">
    <source>
        <dbReference type="ARBA" id="ARBA00004251"/>
    </source>
</evidence>
<dbReference type="GO" id="GO:0005886">
    <property type="term" value="C:plasma membrane"/>
    <property type="evidence" value="ECO:0007669"/>
    <property type="project" value="UniProtKB-SubCell"/>
</dbReference>
<evidence type="ECO:0000256" key="6">
    <source>
        <dbReference type="ARBA" id="ARBA00023157"/>
    </source>
</evidence>
<feature type="transmembrane region" description="Helical" evidence="9">
    <location>
        <begin position="268"/>
        <end position="288"/>
    </location>
</feature>
<evidence type="ECO:0000256" key="2">
    <source>
        <dbReference type="ARBA" id="ARBA00022581"/>
    </source>
</evidence>
<feature type="domain" description="Gnk2-homologous" evidence="11">
    <location>
        <begin position="22"/>
        <end position="137"/>
    </location>
</feature>
<protein>
    <recommendedName>
        <fullName evidence="11">Gnk2-homologous domain-containing protein</fullName>
    </recommendedName>
</protein>
<keyword evidence="6" id="KW-1015">Disulfide bond</keyword>
<organism evidence="12 13">
    <name type="scientific">Sorghum bicolor</name>
    <name type="common">Sorghum</name>
    <name type="synonym">Sorghum vulgare</name>
    <dbReference type="NCBI Taxonomy" id="4558"/>
    <lineage>
        <taxon>Eukaryota</taxon>
        <taxon>Viridiplantae</taxon>
        <taxon>Streptophyta</taxon>
        <taxon>Embryophyta</taxon>
        <taxon>Tracheophyta</taxon>
        <taxon>Spermatophyta</taxon>
        <taxon>Magnoliopsida</taxon>
        <taxon>Liliopsida</taxon>
        <taxon>Poales</taxon>
        <taxon>Poaceae</taxon>
        <taxon>PACMAD clade</taxon>
        <taxon>Panicoideae</taxon>
        <taxon>Andropogonodae</taxon>
        <taxon>Andropogoneae</taxon>
        <taxon>Sorghinae</taxon>
        <taxon>Sorghum</taxon>
    </lineage>
</organism>
<keyword evidence="5" id="KW-0965">Cell junction</keyword>
<proteinExistence type="inferred from homology"/>
<dbReference type="EMBL" id="CM027683">
    <property type="protein sequence ID" value="KAG0534932.1"/>
    <property type="molecule type" value="Genomic_DNA"/>
</dbReference>
<name>A0A921R7P3_SORBI</name>
<evidence type="ECO:0000256" key="7">
    <source>
        <dbReference type="ARBA" id="ARBA00024184"/>
    </source>
</evidence>
<feature type="domain" description="Gnk2-homologous" evidence="11">
    <location>
        <begin position="145"/>
        <end position="251"/>
    </location>
</feature>
<evidence type="ECO:0000256" key="10">
    <source>
        <dbReference type="SAM" id="SignalP"/>
    </source>
</evidence>
<evidence type="ECO:0000256" key="9">
    <source>
        <dbReference type="SAM" id="Phobius"/>
    </source>
</evidence>
<dbReference type="AlphaFoldDB" id="A0A921R7P3"/>
<evidence type="ECO:0000256" key="4">
    <source>
        <dbReference type="ARBA" id="ARBA00022737"/>
    </source>
</evidence>
<comment type="caution">
    <text evidence="12">The sequence shown here is derived from an EMBL/GenBank/DDBJ whole genome shotgun (WGS) entry which is preliminary data.</text>
</comment>
<keyword evidence="4" id="KW-0677">Repeat</keyword>
<keyword evidence="2" id="KW-0945">Host-virus interaction</keyword>
<dbReference type="PROSITE" id="PS51473">
    <property type="entry name" value="GNK2"/>
    <property type="match status" value="2"/>
</dbReference>
<evidence type="ECO:0000256" key="3">
    <source>
        <dbReference type="ARBA" id="ARBA00022729"/>
    </source>
</evidence>
<evidence type="ECO:0000313" key="12">
    <source>
        <dbReference type="EMBL" id="KAG0534932.1"/>
    </source>
</evidence>
<dbReference type="InterPro" id="IPR038408">
    <property type="entry name" value="GNK2_sf"/>
</dbReference>
<evidence type="ECO:0000259" key="11">
    <source>
        <dbReference type="PROSITE" id="PS51473"/>
    </source>
</evidence>
<reference evidence="12" key="2">
    <citation type="submission" date="2020-10" db="EMBL/GenBank/DDBJ databases">
        <authorList>
            <person name="Cooper E.A."/>
            <person name="Brenton Z.W."/>
            <person name="Flinn B.S."/>
            <person name="Jenkins J."/>
            <person name="Shu S."/>
            <person name="Flowers D."/>
            <person name="Luo F."/>
            <person name="Wang Y."/>
            <person name="Xia P."/>
            <person name="Barry K."/>
            <person name="Daum C."/>
            <person name="Lipzen A."/>
            <person name="Yoshinaga Y."/>
            <person name="Schmutz J."/>
            <person name="Saski C."/>
            <person name="Vermerris W."/>
            <person name="Kresovich S."/>
        </authorList>
    </citation>
    <scope>NUCLEOTIDE SEQUENCE</scope>
</reference>
<feature type="chain" id="PRO_5038059200" description="Gnk2-homologous domain-containing protein" evidence="10">
    <location>
        <begin position="20"/>
        <end position="294"/>
    </location>
</feature>
<evidence type="ECO:0000313" key="13">
    <source>
        <dbReference type="Proteomes" id="UP000807115"/>
    </source>
</evidence>
<dbReference type="GO" id="GO:0009506">
    <property type="term" value="C:plasmodesma"/>
    <property type="evidence" value="ECO:0007669"/>
    <property type="project" value="UniProtKB-SubCell"/>
</dbReference>
<reference evidence="12" key="1">
    <citation type="journal article" date="2019" name="BMC Genomics">
        <title>A new reference genome for Sorghum bicolor reveals high levels of sequence similarity between sweet and grain genotypes: implications for the genetics of sugar metabolism.</title>
        <authorList>
            <person name="Cooper E.A."/>
            <person name="Brenton Z.W."/>
            <person name="Flinn B.S."/>
            <person name="Jenkins J."/>
            <person name="Shu S."/>
            <person name="Flowers D."/>
            <person name="Luo F."/>
            <person name="Wang Y."/>
            <person name="Xia P."/>
            <person name="Barry K."/>
            <person name="Daum C."/>
            <person name="Lipzen A."/>
            <person name="Yoshinaga Y."/>
            <person name="Schmutz J."/>
            <person name="Saski C."/>
            <person name="Vermerris W."/>
            <person name="Kresovich S."/>
        </authorList>
    </citation>
    <scope>NUCLEOTIDE SEQUENCE</scope>
</reference>